<evidence type="ECO:0000313" key="4">
    <source>
        <dbReference type="Proteomes" id="UP000019434"/>
    </source>
</evidence>
<dbReference type="PANTHER" id="PTHR33531:SF7">
    <property type="entry name" value="HYPOTHETICAL MEMBRANE PROTEIN, CONSERVED"/>
    <property type="match status" value="1"/>
</dbReference>
<dbReference type="Pfam" id="PF05763">
    <property type="entry name" value="DUF835"/>
    <property type="match status" value="1"/>
</dbReference>
<keyword evidence="1" id="KW-0472">Membrane</keyword>
<dbReference type="KEGG" id="tnu:BD01_2048"/>
<reference evidence="3 4" key="1">
    <citation type="submission" date="2014-02" db="EMBL/GenBank/DDBJ databases">
        <title>Genome Sequence of an Hyperthermophilic Archaeon, Thermococcus nautili 30-1, producing viral vesicles.</title>
        <authorList>
            <person name="Oberto J."/>
            <person name="Gaudin M."/>
            <person name="Cossu M."/>
            <person name="Gorlas A."/>
            <person name="Slesarev A."/>
            <person name="Marguet E."/>
            <person name="Forterre P."/>
        </authorList>
    </citation>
    <scope>NUCLEOTIDE SEQUENCE [LARGE SCALE GENOMIC DNA]</scope>
    <source>
        <strain evidence="3 4">30-1</strain>
    </source>
</reference>
<dbReference type="HOGENOM" id="CLU_063611_0_0_2"/>
<dbReference type="InterPro" id="IPR008553">
    <property type="entry name" value="DUF835"/>
</dbReference>
<protein>
    <recommendedName>
        <fullName evidence="2">DUF835 domain-containing protein</fullName>
    </recommendedName>
</protein>
<feature type="transmembrane region" description="Helical" evidence="1">
    <location>
        <begin position="6"/>
        <end position="27"/>
    </location>
</feature>
<dbReference type="PANTHER" id="PTHR33531">
    <property type="entry name" value="RUBRERYTHRIN SUBFAMILY"/>
    <property type="match status" value="1"/>
</dbReference>
<keyword evidence="1" id="KW-1133">Transmembrane helix</keyword>
<feature type="transmembrane region" description="Helical" evidence="1">
    <location>
        <begin position="39"/>
        <end position="58"/>
    </location>
</feature>
<sequence length="347" mass="38278">MVGMESLLLLGQMLSLTAKIVVAVFLLRAYRISERFSSLHLGIAWLVSAVVVLMDALGQETFVVIFYALFSAVLFYGSLLFLIEEGQVSLKRPWMWALPPIVGTVYGLLLGSGWDSRVGISYGVSAFYVFLAGVTIASAEADFPTARRAGIALALFGLHEMDYPILRDVSWFAPIGFTVGAFLTLLSAYLMARMVLSERFIGRKPTVEVKPGVQLLTRENYGSVVDGLKDYPVLAFLREPAPYPAWTGYMLTAVSGEMKIHPTNLARISEIVSRYLREASAQGVTGVVVIDGVEFLVTYNGLQPVLKFLATLRDMALVNRALLLVFIEEGAWNPKELSMLRRIFASE</sequence>
<evidence type="ECO:0000313" key="3">
    <source>
        <dbReference type="EMBL" id="AHL23646.1"/>
    </source>
</evidence>
<organism evidence="3 4">
    <name type="scientific">Thermococcus nautili</name>
    <dbReference type="NCBI Taxonomy" id="195522"/>
    <lineage>
        <taxon>Archaea</taxon>
        <taxon>Methanobacteriati</taxon>
        <taxon>Methanobacteriota</taxon>
        <taxon>Thermococci</taxon>
        <taxon>Thermococcales</taxon>
        <taxon>Thermococcaceae</taxon>
        <taxon>Thermococcus</taxon>
    </lineage>
</organism>
<accession>W8P4A6</accession>
<dbReference type="AlphaFoldDB" id="W8P4A6"/>
<dbReference type="EMBL" id="CP007264">
    <property type="protein sequence ID" value="AHL23646.1"/>
    <property type="molecule type" value="Genomic_DNA"/>
</dbReference>
<proteinExistence type="predicted"/>
<dbReference type="eggNOG" id="arCOG03805">
    <property type="taxonomic scope" value="Archaea"/>
</dbReference>
<keyword evidence="4" id="KW-1185">Reference proteome</keyword>
<feature type="transmembrane region" description="Helical" evidence="1">
    <location>
        <begin position="64"/>
        <end position="83"/>
    </location>
</feature>
<feature type="domain" description="DUF835" evidence="2">
    <location>
        <begin position="226"/>
        <end position="344"/>
    </location>
</feature>
<evidence type="ECO:0000256" key="1">
    <source>
        <dbReference type="SAM" id="Phobius"/>
    </source>
</evidence>
<evidence type="ECO:0000259" key="2">
    <source>
        <dbReference type="Pfam" id="PF05763"/>
    </source>
</evidence>
<feature type="transmembrane region" description="Helical" evidence="1">
    <location>
        <begin position="95"/>
        <end position="114"/>
    </location>
</feature>
<keyword evidence="1" id="KW-0812">Transmembrane</keyword>
<dbReference type="Proteomes" id="UP000019434">
    <property type="component" value="Chromosome"/>
</dbReference>
<feature type="transmembrane region" description="Helical" evidence="1">
    <location>
        <begin position="120"/>
        <end position="137"/>
    </location>
</feature>
<dbReference type="STRING" id="195522.BD01_2048"/>
<feature type="transmembrane region" description="Helical" evidence="1">
    <location>
        <begin position="172"/>
        <end position="196"/>
    </location>
</feature>
<gene>
    <name evidence="3" type="ORF">BD01_2048</name>
</gene>
<name>W8P4A6_9EURY</name>